<sequence length="219" mass="22490">MTDRRRFQVVPPDWGEAHLTLEAVVAYVDDELAAGPHDRAHRHLERCPDCASEVAGQRRARTELRGADAPTLPPSLMSTLRAIPRDTDLPAPPAGLALTPDGELVSVLRPAALAPSPTPSGPDTRRRRSRRVRLGTGAAVSGFALGALAFAVPGWAPATPVPGPSGPHPGDSAVARIAVNPSQSPAYPSGSTAPATPASGAPGVPATPAMRHADLPPSG</sequence>
<feature type="compositionally biased region" description="Low complexity" evidence="3">
    <location>
        <begin position="184"/>
        <end position="209"/>
    </location>
</feature>
<dbReference type="InterPro" id="IPR041916">
    <property type="entry name" value="Anti_sigma_zinc_sf"/>
</dbReference>
<keyword evidence="4" id="KW-0472">Membrane</keyword>
<protein>
    <submittedName>
        <fullName evidence="6">Zf-HC2 domain-containing protein</fullName>
    </submittedName>
</protein>
<feature type="region of interest" description="Disordered" evidence="3">
    <location>
        <begin position="110"/>
        <end position="131"/>
    </location>
</feature>
<feature type="domain" description="Putative zinc-finger" evidence="5">
    <location>
        <begin position="21"/>
        <end position="51"/>
    </location>
</feature>
<evidence type="ECO:0000313" key="6">
    <source>
        <dbReference type="EMBL" id="MEQ3551548.1"/>
    </source>
</evidence>
<evidence type="ECO:0000256" key="3">
    <source>
        <dbReference type="SAM" id="MobiDB-lite"/>
    </source>
</evidence>
<accession>A0ABV1KCF6</accession>
<dbReference type="RefSeq" id="WP_349298625.1">
    <property type="nucleotide sequence ID" value="NZ_JBEDNQ010000005.1"/>
</dbReference>
<keyword evidence="4" id="KW-0812">Transmembrane</keyword>
<dbReference type="Pfam" id="PF13490">
    <property type="entry name" value="zf-HC2"/>
    <property type="match status" value="1"/>
</dbReference>
<proteinExistence type="predicted"/>
<evidence type="ECO:0000256" key="1">
    <source>
        <dbReference type="ARBA" id="ARBA00023015"/>
    </source>
</evidence>
<organism evidence="6 7">
    <name type="scientific">Pseudonocardia nematodicida</name>
    <dbReference type="NCBI Taxonomy" id="1206997"/>
    <lineage>
        <taxon>Bacteria</taxon>
        <taxon>Bacillati</taxon>
        <taxon>Actinomycetota</taxon>
        <taxon>Actinomycetes</taxon>
        <taxon>Pseudonocardiales</taxon>
        <taxon>Pseudonocardiaceae</taxon>
        <taxon>Pseudonocardia</taxon>
    </lineage>
</organism>
<evidence type="ECO:0000259" key="5">
    <source>
        <dbReference type="Pfam" id="PF13490"/>
    </source>
</evidence>
<keyword evidence="4" id="KW-1133">Transmembrane helix</keyword>
<keyword evidence="1" id="KW-0805">Transcription regulation</keyword>
<comment type="caution">
    <text evidence="6">The sequence shown here is derived from an EMBL/GenBank/DDBJ whole genome shotgun (WGS) entry which is preliminary data.</text>
</comment>
<feature type="region of interest" description="Disordered" evidence="3">
    <location>
        <begin position="161"/>
        <end position="219"/>
    </location>
</feature>
<keyword evidence="7" id="KW-1185">Reference proteome</keyword>
<reference evidence="6 7" key="1">
    <citation type="submission" date="2024-03" db="EMBL/GenBank/DDBJ databases">
        <title>Draft genome sequence of Pseudonocardia nematodicida JCM 31783.</title>
        <authorList>
            <person name="Butdee W."/>
            <person name="Duangmal K."/>
        </authorList>
    </citation>
    <scope>NUCLEOTIDE SEQUENCE [LARGE SCALE GENOMIC DNA]</scope>
    <source>
        <strain evidence="6 7">JCM 31783</strain>
    </source>
</reference>
<dbReference type="EMBL" id="JBEDNQ010000005">
    <property type="protein sequence ID" value="MEQ3551548.1"/>
    <property type="molecule type" value="Genomic_DNA"/>
</dbReference>
<gene>
    <name evidence="6" type="ORF">WIS52_13825</name>
</gene>
<dbReference type="Proteomes" id="UP001494902">
    <property type="component" value="Unassembled WGS sequence"/>
</dbReference>
<evidence type="ECO:0000313" key="7">
    <source>
        <dbReference type="Proteomes" id="UP001494902"/>
    </source>
</evidence>
<evidence type="ECO:0000256" key="4">
    <source>
        <dbReference type="SAM" id="Phobius"/>
    </source>
</evidence>
<keyword evidence="2" id="KW-0804">Transcription</keyword>
<feature type="transmembrane region" description="Helical" evidence="4">
    <location>
        <begin position="134"/>
        <end position="156"/>
    </location>
</feature>
<evidence type="ECO:0000256" key="2">
    <source>
        <dbReference type="ARBA" id="ARBA00023163"/>
    </source>
</evidence>
<dbReference type="Gene3D" id="1.10.10.1320">
    <property type="entry name" value="Anti-sigma factor, zinc-finger domain"/>
    <property type="match status" value="1"/>
</dbReference>
<name>A0ABV1KCF6_9PSEU</name>
<dbReference type="InterPro" id="IPR027383">
    <property type="entry name" value="Znf_put"/>
</dbReference>